<dbReference type="InterPro" id="IPR029033">
    <property type="entry name" value="His_PPase_superfam"/>
</dbReference>
<feature type="transmembrane region" description="Helical" evidence="5">
    <location>
        <begin position="519"/>
        <end position="541"/>
    </location>
</feature>
<evidence type="ECO:0000256" key="5">
    <source>
        <dbReference type="SAM" id="Phobius"/>
    </source>
</evidence>
<dbReference type="InterPro" id="IPR000560">
    <property type="entry name" value="His_Pase_clade-2"/>
</dbReference>
<dbReference type="AlphaFoldDB" id="A0A8H4FLJ7"/>
<keyword evidence="3" id="KW-0378">Hydrolase</keyword>
<protein>
    <recommendedName>
        <fullName evidence="2">3-phytase</fullName>
        <ecNumber evidence="2">3.1.3.8</ecNumber>
    </recommendedName>
</protein>
<gene>
    <name evidence="6" type="ORF">GCG54_00008085</name>
</gene>
<dbReference type="Pfam" id="PF00328">
    <property type="entry name" value="His_Phos_2"/>
    <property type="match status" value="1"/>
</dbReference>
<evidence type="ECO:0000256" key="1">
    <source>
        <dbReference type="ARBA" id="ARBA00005375"/>
    </source>
</evidence>
<evidence type="ECO:0000313" key="7">
    <source>
        <dbReference type="Proteomes" id="UP000613401"/>
    </source>
</evidence>
<evidence type="ECO:0000256" key="3">
    <source>
        <dbReference type="ARBA" id="ARBA00022801"/>
    </source>
</evidence>
<dbReference type="PANTHER" id="PTHR20963">
    <property type="entry name" value="MULTIPLE INOSITOL POLYPHOSPHATE PHOSPHATASE-RELATED"/>
    <property type="match status" value="1"/>
</dbReference>
<dbReference type="PANTHER" id="PTHR20963:SF24">
    <property type="entry name" value="3-PHYTASE B"/>
    <property type="match status" value="1"/>
</dbReference>
<feature type="compositionally biased region" description="Basic and acidic residues" evidence="4">
    <location>
        <begin position="725"/>
        <end position="741"/>
    </location>
</feature>
<accession>A0A8H4FLJ7</accession>
<reference evidence="6" key="2">
    <citation type="submission" date="2020-03" db="EMBL/GenBank/DDBJ databases">
        <authorList>
            <person name="Fu F.-F."/>
            <person name="Chen J."/>
        </authorList>
    </citation>
    <scope>NUCLEOTIDE SEQUENCE</scope>
    <source>
        <strain evidence="6">Lc1</strain>
    </source>
</reference>
<comment type="caution">
    <text evidence="6">The sequence shown here is derived from an EMBL/GenBank/DDBJ whole genome shotgun (WGS) entry which is preliminary data.</text>
</comment>
<dbReference type="PROSITE" id="PS00616">
    <property type="entry name" value="HIS_ACID_PHOSPHAT_1"/>
    <property type="match status" value="1"/>
</dbReference>
<dbReference type="CDD" id="cd07061">
    <property type="entry name" value="HP_HAP_like"/>
    <property type="match status" value="1"/>
</dbReference>
<dbReference type="GO" id="GO:0003993">
    <property type="term" value="F:acid phosphatase activity"/>
    <property type="evidence" value="ECO:0007669"/>
    <property type="project" value="TreeGrafter"/>
</dbReference>
<dbReference type="Proteomes" id="UP000613401">
    <property type="component" value="Unassembled WGS sequence"/>
</dbReference>
<evidence type="ECO:0000256" key="4">
    <source>
        <dbReference type="SAM" id="MobiDB-lite"/>
    </source>
</evidence>
<dbReference type="GeneID" id="69015226"/>
<dbReference type="EC" id="3.1.3.8" evidence="2"/>
<keyword evidence="5" id="KW-0812">Transmembrane</keyword>
<evidence type="ECO:0000313" key="6">
    <source>
        <dbReference type="EMBL" id="KAF3806570.1"/>
    </source>
</evidence>
<dbReference type="Gene3D" id="3.40.50.1240">
    <property type="entry name" value="Phosphoglycerate mutase-like"/>
    <property type="match status" value="1"/>
</dbReference>
<feature type="transmembrane region" description="Helical" evidence="5">
    <location>
        <begin position="53"/>
        <end position="76"/>
    </location>
</feature>
<reference evidence="6" key="1">
    <citation type="journal article" date="2020" name="Phytopathology">
        <title>Genome sequence and comparative analysis of Colletotrichum gloeosporioides isolated from Liriodendron leaves.</title>
        <authorList>
            <person name="Fu F.F."/>
            <person name="Hao Z."/>
            <person name="Wang P."/>
            <person name="Lu Y."/>
            <person name="Xue L.J."/>
            <person name="Wei G."/>
            <person name="Tian Y."/>
            <person name="Baishi H."/>
            <person name="Xu H."/>
            <person name="Shi J."/>
            <person name="Cheng T."/>
            <person name="Wang G."/>
            <person name="Yi Y."/>
            <person name="Chen J."/>
        </authorList>
    </citation>
    <scope>NUCLEOTIDE SEQUENCE</scope>
    <source>
        <strain evidence="6">Lc1</strain>
    </source>
</reference>
<proteinExistence type="inferred from homology"/>
<dbReference type="GO" id="GO:0016158">
    <property type="term" value="F:inositol hexakisphosphate 3-phosphatase activity"/>
    <property type="evidence" value="ECO:0007669"/>
    <property type="project" value="UniProtKB-EC"/>
</dbReference>
<dbReference type="InterPro" id="IPR033379">
    <property type="entry name" value="Acid_Pase_AS"/>
</dbReference>
<comment type="similarity">
    <text evidence="1">Belongs to the histidine acid phosphatase family.</text>
</comment>
<dbReference type="PROSITE" id="PS00778">
    <property type="entry name" value="HIS_ACID_PHOSPHAT_2"/>
    <property type="match status" value="1"/>
</dbReference>
<keyword evidence="7" id="KW-1185">Reference proteome</keyword>
<feature type="compositionally biased region" description="Basic and acidic residues" evidence="4">
    <location>
        <begin position="624"/>
        <end position="633"/>
    </location>
</feature>
<dbReference type="SUPFAM" id="SSF53254">
    <property type="entry name" value="Phosphoglycerate mutase-like"/>
    <property type="match status" value="1"/>
</dbReference>
<dbReference type="RefSeq" id="XP_045265729.1">
    <property type="nucleotide sequence ID" value="XM_045408057.1"/>
</dbReference>
<keyword evidence="5" id="KW-0472">Membrane</keyword>
<organism evidence="6 7">
    <name type="scientific">Colletotrichum gloeosporioides</name>
    <name type="common">Anthracnose fungus</name>
    <name type="synonym">Glomerella cingulata</name>
    <dbReference type="NCBI Taxonomy" id="474922"/>
    <lineage>
        <taxon>Eukaryota</taxon>
        <taxon>Fungi</taxon>
        <taxon>Dikarya</taxon>
        <taxon>Ascomycota</taxon>
        <taxon>Pezizomycotina</taxon>
        <taxon>Sordariomycetes</taxon>
        <taxon>Hypocreomycetidae</taxon>
        <taxon>Glomerellales</taxon>
        <taxon>Glomerellaceae</taxon>
        <taxon>Colletotrichum</taxon>
        <taxon>Colletotrichum gloeosporioides species complex</taxon>
    </lineage>
</organism>
<sequence length="741" mass="80843">MGRLSDAATSAYKSVRGLFVGKTHKYSSIPEDEDRAGTETEYEPYRRQPKPTLALLILGAMSFAALLTLVAGFSLVSGQKPDNATGEVSQFWGQYSPFFSVPSEISAATPDGCTITFAQVLHRHGARDPTSGKTATYKALVDRIHQTATQYGKGFEFIKDYQYTLGADELTPFGQRELVESGEAFYKRYQSLAASADPFIRSSGQNRVVESGLNWTSGFFGAKIQDGHNGPDGGINSQIMVIPEQEGFNNTLDHSLCTAFESGNFSKVGDDAQVDWRNTFTAPIVSRLNTNLPGVNFTSEDAVSFMQLCPFNTVVNGTQSQFCDLFTLDEWKDLEYYETLGKYYGFNAGNPMGPTQGVGFTNELLARLTKQPVVDHTSTNSTLDADPVSFPLDKVLYADFSHDNDMMSIYGALGLYNSTAPLDKTKRTSVQDAKGFTASWTVPFAARMYVEKMKCGSDEELVRILVNDRVVPLNGCGADELGRCKLDAFVNSQTFAKSGGLWDQYDDVRRISIAAMVNAAGGIVIAILVLLLVAGVGWVIFTQLRARRLGLPPPSLSSYIPFRKSEPPAYGPPRPAPSGIVGWFNDKITGFKNRNNRSAAGAYEQPSAGAPRRGFGPLDPDEAWDTRVGHEAETYGPYGNYEEQELGYRGGAGGGDSYNMNMAATPNVHDEPARGRSLSRPGDDLTVPKGGRNPFDDDAEPSNISLRGVSPRPMVDTAPQQQPKENGESPTERRSIFRENV</sequence>
<name>A0A8H4FLJ7_COLGL</name>
<dbReference type="EMBL" id="WVTB01000035">
    <property type="protein sequence ID" value="KAF3806570.1"/>
    <property type="molecule type" value="Genomic_DNA"/>
</dbReference>
<feature type="region of interest" description="Disordered" evidence="4">
    <location>
        <begin position="600"/>
        <end position="741"/>
    </location>
</feature>
<evidence type="ECO:0000256" key="2">
    <source>
        <dbReference type="ARBA" id="ARBA00012632"/>
    </source>
</evidence>
<keyword evidence="5" id="KW-1133">Transmembrane helix</keyword>